<dbReference type="HOGENOM" id="CLU_086034_6_1_9"/>
<dbReference type="Pfam" id="PF02416">
    <property type="entry name" value="TatA_B_E"/>
    <property type="match status" value="1"/>
</dbReference>
<dbReference type="NCBIfam" id="TIGR01411">
    <property type="entry name" value="tatAE"/>
    <property type="match status" value="1"/>
</dbReference>
<evidence type="ECO:0000313" key="10">
    <source>
        <dbReference type="EMBL" id="AJD90632.1"/>
    </source>
</evidence>
<dbReference type="GO" id="GO:0043953">
    <property type="term" value="P:protein transport by the Tat complex"/>
    <property type="evidence" value="ECO:0007669"/>
    <property type="project" value="UniProtKB-UniRule"/>
</dbReference>
<name>A0A0B5APP1_9BACL</name>
<gene>
    <name evidence="9" type="primary">tatA</name>
    <name evidence="10" type="ORF">JMA_13150</name>
</gene>
<dbReference type="Proteomes" id="UP000031449">
    <property type="component" value="Chromosome"/>
</dbReference>
<keyword evidence="6 9" id="KW-1133">Transmembrane helix</keyword>
<dbReference type="GO" id="GO:0008320">
    <property type="term" value="F:protein transmembrane transporter activity"/>
    <property type="evidence" value="ECO:0007669"/>
    <property type="project" value="UniProtKB-UniRule"/>
</dbReference>
<dbReference type="InterPro" id="IPR006312">
    <property type="entry name" value="TatA/E"/>
</dbReference>
<keyword evidence="7 9" id="KW-0811">Translocation</keyword>
<keyword evidence="3 9" id="KW-1003">Cell membrane</keyword>
<evidence type="ECO:0000256" key="6">
    <source>
        <dbReference type="ARBA" id="ARBA00022989"/>
    </source>
</evidence>
<accession>A0A0B5APP1</accession>
<reference evidence="10 11" key="1">
    <citation type="submission" date="2014-08" db="EMBL/GenBank/DDBJ databases">
        <title>Complete genome of a marine bacteria Jeotgalibacillus malaysiensis.</title>
        <authorList>
            <person name="Yaakop A.S."/>
            <person name="Chan K.-G."/>
            <person name="Goh K.M."/>
        </authorList>
    </citation>
    <scope>NUCLEOTIDE SEQUENCE [LARGE SCALE GENOMIC DNA]</scope>
    <source>
        <strain evidence="10 11">D5</strain>
    </source>
</reference>
<evidence type="ECO:0000256" key="9">
    <source>
        <dbReference type="HAMAP-Rule" id="MF_00236"/>
    </source>
</evidence>
<protein>
    <recommendedName>
        <fullName evidence="9">Sec-independent protein translocase protein TatA</fullName>
    </recommendedName>
</protein>
<feature type="transmembrane region" description="Helical" evidence="9">
    <location>
        <begin position="6"/>
        <end position="24"/>
    </location>
</feature>
<comment type="function">
    <text evidence="9">Part of the twin-arginine translocation (Tat) system that transports large folded proteins containing a characteristic twin-arginine motif in their signal peptide across membranes. TatA could form the protein-conducting channel of the Tat system.</text>
</comment>
<keyword evidence="5 9" id="KW-0653">Protein transport</keyword>
<evidence type="ECO:0000256" key="1">
    <source>
        <dbReference type="ARBA" id="ARBA00004162"/>
    </source>
</evidence>
<organism evidence="10 11">
    <name type="scientific">Jeotgalibacillus malaysiensis</name>
    <dbReference type="NCBI Taxonomy" id="1508404"/>
    <lineage>
        <taxon>Bacteria</taxon>
        <taxon>Bacillati</taxon>
        <taxon>Bacillota</taxon>
        <taxon>Bacilli</taxon>
        <taxon>Bacillales</taxon>
        <taxon>Caryophanaceae</taxon>
        <taxon>Jeotgalibacillus</taxon>
    </lineage>
</organism>
<keyword evidence="2 9" id="KW-0813">Transport</keyword>
<keyword evidence="11" id="KW-1185">Reference proteome</keyword>
<dbReference type="AlphaFoldDB" id="A0A0B5APP1"/>
<evidence type="ECO:0000313" key="11">
    <source>
        <dbReference type="Proteomes" id="UP000031449"/>
    </source>
</evidence>
<dbReference type="KEGG" id="jeo:JMA_13150"/>
<keyword evidence="8 9" id="KW-0472">Membrane</keyword>
<evidence type="ECO:0000256" key="7">
    <source>
        <dbReference type="ARBA" id="ARBA00023010"/>
    </source>
</evidence>
<dbReference type="STRING" id="1508404.JMA_13150"/>
<dbReference type="Gene3D" id="1.20.5.3310">
    <property type="match status" value="1"/>
</dbReference>
<evidence type="ECO:0000256" key="3">
    <source>
        <dbReference type="ARBA" id="ARBA00022475"/>
    </source>
</evidence>
<dbReference type="GO" id="GO:0033281">
    <property type="term" value="C:TAT protein transport complex"/>
    <property type="evidence" value="ECO:0007669"/>
    <property type="project" value="UniProtKB-UniRule"/>
</dbReference>
<dbReference type="EMBL" id="CP009416">
    <property type="protein sequence ID" value="AJD90632.1"/>
    <property type="molecule type" value="Genomic_DNA"/>
</dbReference>
<evidence type="ECO:0000256" key="8">
    <source>
        <dbReference type="ARBA" id="ARBA00023136"/>
    </source>
</evidence>
<dbReference type="NCBIfam" id="NF011430">
    <property type="entry name" value="PRK14861.1"/>
    <property type="match status" value="1"/>
</dbReference>
<evidence type="ECO:0000256" key="2">
    <source>
        <dbReference type="ARBA" id="ARBA00022448"/>
    </source>
</evidence>
<proteinExistence type="inferred from homology"/>
<dbReference type="PANTHER" id="PTHR42982:SF1">
    <property type="entry name" value="SEC-INDEPENDENT PROTEIN TRANSLOCASE PROTEIN TATA"/>
    <property type="match status" value="1"/>
</dbReference>
<dbReference type="InterPro" id="IPR003369">
    <property type="entry name" value="TatA/B/E"/>
</dbReference>
<keyword evidence="4 9" id="KW-0812">Transmembrane</keyword>
<sequence>MNLGFGEILIILFVALIVFGPSKLPELGKTAGKTLYEFKKGMNSVMKDEEPKKPSQK</sequence>
<evidence type="ECO:0000256" key="4">
    <source>
        <dbReference type="ARBA" id="ARBA00022692"/>
    </source>
</evidence>
<comment type="subcellular location">
    <subcellularLocation>
        <location evidence="1 9">Cell membrane</location>
        <topology evidence="1 9">Single-pass membrane protein</topology>
    </subcellularLocation>
</comment>
<comment type="subunit">
    <text evidence="9">Forms a complex with TatC.</text>
</comment>
<comment type="similarity">
    <text evidence="9">Belongs to the TatA/E family.</text>
</comment>
<dbReference type="OrthoDB" id="9800908at2"/>
<dbReference type="HAMAP" id="MF_00236">
    <property type="entry name" value="TatA_E"/>
    <property type="match status" value="1"/>
</dbReference>
<dbReference type="PANTHER" id="PTHR42982">
    <property type="entry name" value="SEC-INDEPENDENT PROTEIN TRANSLOCASE PROTEIN TATA"/>
    <property type="match status" value="1"/>
</dbReference>
<evidence type="ECO:0000256" key="5">
    <source>
        <dbReference type="ARBA" id="ARBA00022927"/>
    </source>
</evidence>